<protein>
    <recommendedName>
        <fullName evidence="4">acetolactate synthase</fullName>
        <ecNumber evidence="4">2.2.1.6</ecNumber>
    </recommendedName>
</protein>
<dbReference type="Gene3D" id="3.40.50.970">
    <property type="match status" value="1"/>
</dbReference>
<dbReference type="InterPro" id="IPR012001">
    <property type="entry name" value="Thiamin_PyroP_enz_TPP-bd_dom"/>
</dbReference>
<dbReference type="EMBL" id="CAMXCT010000324">
    <property type="protein sequence ID" value="CAI3977163.1"/>
    <property type="molecule type" value="Genomic_DNA"/>
</dbReference>
<dbReference type="InterPro" id="IPR036397">
    <property type="entry name" value="RNaseH_sf"/>
</dbReference>
<dbReference type="GO" id="GO:0015074">
    <property type="term" value="P:DNA integration"/>
    <property type="evidence" value="ECO:0007669"/>
    <property type="project" value="InterPro"/>
</dbReference>
<dbReference type="InterPro" id="IPR045229">
    <property type="entry name" value="TPP_enz"/>
</dbReference>
<dbReference type="Pfam" id="PF07727">
    <property type="entry name" value="RVT_2"/>
    <property type="match status" value="1"/>
</dbReference>
<evidence type="ECO:0000313" key="10">
    <source>
        <dbReference type="EMBL" id="CAL1130538.1"/>
    </source>
</evidence>
<dbReference type="InterPro" id="IPR029061">
    <property type="entry name" value="THDP-binding"/>
</dbReference>
<feature type="region of interest" description="Disordered" evidence="7">
    <location>
        <begin position="507"/>
        <end position="542"/>
    </location>
</feature>
<feature type="compositionally biased region" description="Acidic residues" evidence="7">
    <location>
        <begin position="507"/>
        <end position="516"/>
    </location>
</feature>
<evidence type="ECO:0000256" key="1">
    <source>
        <dbReference type="ARBA" id="ARBA00004974"/>
    </source>
</evidence>
<dbReference type="PANTHER" id="PTHR18968:SF13">
    <property type="entry name" value="ACETOLACTATE SYNTHASE CATALYTIC SUBUNIT, MITOCHONDRIAL"/>
    <property type="match status" value="1"/>
</dbReference>
<dbReference type="Gene3D" id="3.30.420.10">
    <property type="entry name" value="Ribonuclease H-like superfamily/Ribonuclease H"/>
    <property type="match status" value="1"/>
</dbReference>
<dbReference type="Proteomes" id="UP001152797">
    <property type="component" value="Unassembled WGS sequence"/>
</dbReference>
<dbReference type="FunFam" id="3.40.50.1220:FF:000008">
    <property type="entry name" value="Acetolactate synthase"/>
    <property type="match status" value="1"/>
</dbReference>
<dbReference type="Pfam" id="PF00205">
    <property type="entry name" value="TPP_enzyme_M"/>
    <property type="match status" value="1"/>
</dbReference>
<dbReference type="FunFam" id="3.40.50.970:FF:000007">
    <property type="entry name" value="Acetolactate synthase"/>
    <property type="match status" value="1"/>
</dbReference>
<comment type="caution">
    <text evidence="9">The sequence shown here is derived from an EMBL/GenBank/DDBJ whole genome shotgun (WGS) entry which is preliminary data.</text>
</comment>
<dbReference type="GO" id="GO:0003984">
    <property type="term" value="F:acetolactate synthase activity"/>
    <property type="evidence" value="ECO:0007669"/>
    <property type="project" value="UniProtKB-EC"/>
</dbReference>
<keyword evidence="11" id="KW-1185">Reference proteome</keyword>
<dbReference type="SUPFAM" id="SSF52518">
    <property type="entry name" value="Thiamin diphosphate-binding fold (THDP-binding)"/>
    <property type="match status" value="1"/>
</dbReference>
<evidence type="ECO:0000259" key="8">
    <source>
        <dbReference type="PROSITE" id="PS50994"/>
    </source>
</evidence>
<dbReference type="InterPro" id="IPR001584">
    <property type="entry name" value="Integrase_cat-core"/>
</dbReference>
<gene>
    <name evidence="9" type="ORF">C1SCF055_LOCUS5326</name>
</gene>
<dbReference type="InterPro" id="IPR013103">
    <property type="entry name" value="RVT_2"/>
</dbReference>
<comment type="similarity">
    <text evidence="3">Belongs to the TPP enzyme family.</text>
</comment>
<evidence type="ECO:0000256" key="2">
    <source>
        <dbReference type="ARBA" id="ARBA00005025"/>
    </source>
</evidence>
<dbReference type="InterPro" id="IPR012000">
    <property type="entry name" value="Thiamin_PyroP_enz_cen_dom"/>
</dbReference>
<evidence type="ECO:0000256" key="5">
    <source>
        <dbReference type="ARBA" id="ARBA00023052"/>
    </source>
</evidence>
<evidence type="ECO:0000256" key="6">
    <source>
        <dbReference type="ARBA" id="ARBA00023304"/>
    </source>
</evidence>
<dbReference type="PANTHER" id="PTHR18968">
    <property type="entry name" value="THIAMINE PYROPHOSPHATE ENZYMES"/>
    <property type="match status" value="1"/>
</dbReference>
<evidence type="ECO:0000313" key="11">
    <source>
        <dbReference type="Proteomes" id="UP001152797"/>
    </source>
</evidence>
<dbReference type="Pfam" id="PF02776">
    <property type="entry name" value="TPP_enzyme_N"/>
    <property type="match status" value="1"/>
</dbReference>
<reference evidence="10" key="2">
    <citation type="submission" date="2024-04" db="EMBL/GenBank/DDBJ databases">
        <authorList>
            <person name="Chen Y."/>
            <person name="Shah S."/>
            <person name="Dougan E. K."/>
            <person name="Thang M."/>
            <person name="Chan C."/>
        </authorList>
    </citation>
    <scope>NUCLEOTIDE SEQUENCE [LARGE SCALE GENOMIC DNA]</scope>
</reference>
<evidence type="ECO:0000256" key="7">
    <source>
        <dbReference type="SAM" id="MobiDB-lite"/>
    </source>
</evidence>
<dbReference type="InterPro" id="IPR012337">
    <property type="entry name" value="RNaseH-like_sf"/>
</dbReference>
<keyword evidence="5" id="KW-0786">Thiamine pyrophosphate</keyword>
<dbReference type="GO" id="GO:0030976">
    <property type="term" value="F:thiamine pyrophosphate binding"/>
    <property type="evidence" value="ECO:0007669"/>
    <property type="project" value="InterPro"/>
</dbReference>
<keyword evidence="6" id="KW-0100">Branched-chain amino acid biosynthesis</keyword>
<dbReference type="GO" id="GO:0003676">
    <property type="term" value="F:nucleic acid binding"/>
    <property type="evidence" value="ECO:0007669"/>
    <property type="project" value="InterPro"/>
</dbReference>
<dbReference type="OrthoDB" id="16262at2759"/>
<dbReference type="SUPFAM" id="SSF52467">
    <property type="entry name" value="DHS-like NAD/FAD-binding domain"/>
    <property type="match status" value="1"/>
</dbReference>
<dbReference type="PROSITE" id="PS50994">
    <property type="entry name" value="INTEGRASE"/>
    <property type="match status" value="1"/>
</dbReference>
<comment type="pathway">
    <text evidence="2">Amino-acid biosynthesis; L-valine biosynthesis; L-valine from pyruvate: step 1/4.</text>
</comment>
<sequence length="1561" mass="172924">MSFFRTDLCQYGMTSLDEKELLRKPIKLLATNAVYKEELEARCDDLHSHRVIQGVETAHSAEYPKKFAEAVMRASGRASKQANQEVFMNQDDDFDELLGEMEIAPEGAMVEKGARQPIVQSSGAEDITFKGPIKAVVAGALKRLHQNLGHPPRRELVRHLRLGGASQDMIEGAEKLECKTCAHCAQPKPHRVAKPAALLDFNEAVALDIIFLDTLDTTGHLALNMVDMASTYQVVIPIPNRKSSTVAETFYRHWISWAGVPGRLVLDLDTAFQDSFWELTSDESISMRAAAGQAHWQNGIAERYGSTWKDVWQRLGKMQGIRDHEIHDAAGAVSEARNSLRNRSGFSPRQWVFGTNGKTMTNLEDDEDWSALSAITSDEKMGRKHALKIAARAAFFEVQNGAAIKKALSHRARVKPRQYQPGDLVYIYRADPSNKKTKAKWIGPATIIGAEGSNYWAARGGRCLLAAAEHLRPADHEEVSLTLRIKAAIQEVNKALDKEFADLADDPSDMEMESEGDAVVQTSAEKPTSSEMEVDRGNRRRKAEDIEKKHKTLKKQAKLLDDVPLSLRGGGQPRTFFTKHGLTGEALEKALDKELPWNMIPPGEKEKYREAELKQWKEHMDFGAVRPLSLAESKEVENKIGKERILPARFLYRDKNRARRRVDPGVACKPKARLCVGGQKDPDLGQMEMNVDAPTASRHAVLLGLLMSLSREWKVAVGDIRAAFLNGVEAPRGLYFRQPVRGIPSLVPGQIIEIVKGVFGLAASPKLWWLKLSTELLSMVIELKGEAYGVEQNEIDPCAFRLVCKRDRKVAGMIFTHVDDLLIMAEDELLAALKEKLAGKFPIDEWEQNDFEYVGCEYQIRADHVRITQTNYTQARVEKVNVPADLHDDEPASPELVQRHRSMVGALSWLAKQTRPDLQFSVAQAQRIQNHPTIGDIKQTNKVVDLAKKHKEQGVLLRKNPEEDMAVFAFHDAAWGNVHPEQVPDVHQEWEGNHALGSQLGSLVMIGDKKCLNNQPNPASMVDWRSKSSTRVCRSTFAGETMACGDALEMALFLRGLMVSFLHGGLVMENGAGKVLPLHLMTDCRSLYDHLHREGVPRPPSEKRLAIELAAIRQALSIEGRHQWAEKHGAGEIRPDRPLKPPIHWLPTDRQLADVLTKKMAATTWWQMIGEGQQARPMKAIRALCGHAQVTRFVKPRAARAVSRCHVYTLQARSWGRQRSFSSQVASLRELTGGEVIFNMLVEHGVDTVFGYSGGAVLPLIDAFHGKNIKWITSAHEQCSGHSAAAYAKSTGKFGVAIVTSGPGLTNMVTPMQDALTDGVPMVIFSGQVPTGAMGTDAFQECPATEITRSCTKWNYVCLDFNQLPWAVNEAFRIASSGRPGPCHIDLPKDIVSMKAKVPEAIFKKAAVSSADTPPMLDMTAVQKAADLINKAKRPILYVGQGASHCPEIVTKLAHKAQIPVTTTCHGMGIFDERDPLSLHMLGMHGAAYANFAIQNADCIIAVGSRFDDRTTGIVAKYAPKARAAEKEGTGGIIHVNIDKSTFGKVTCQRHPKTNEIKRVI</sequence>
<feature type="domain" description="Integrase catalytic" evidence="8">
    <location>
        <begin position="191"/>
        <end position="356"/>
    </location>
</feature>
<evidence type="ECO:0000256" key="3">
    <source>
        <dbReference type="ARBA" id="ARBA00007812"/>
    </source>
</evidence>
<accession>A0A9P1FI96</accession>
<dbReference type="GO" id="GO:0009099">
    <property type="term" value="P:L-valine biosynthetic process"/>
    <property type="evidence" value="ECO:0007669"/>
    <property type="project" value="TreeGrafter"/>
</dbReference>
<proteinExistence type="inferred from homology"/>
<evidence type="ECO:0000313" key="9">
    <source>
        <dbReference type="EMBL" id="CAI3977163.1"/>
    </source>
</evidence>
<comment type="pathway">
    <text evidence="1">Amino-acid biosynthesis; L-isoleucine biosynthesis; L-isoleucine from 2-oxobutanoate: step 1/4.</text>
</comment>
<dbReference type="GO" id="GO:0005948">
    <property type="term" value="C:acetolactate synthase complex"/>
    <property type="evidence" value="ECO:0007669"/>
    <property type="project" value="TreeGrafter"/>
</dbReference>
<dbReference type="CDD" id="cd07035">
    <property type="entry name" value="TPP_PYR_POX_like"/>
    <property type="match status" value="1"/>
</dbReference>
<dbReference type="EC" id="2.2.1.6" evidence="4"/>
<organism evidence="9">
    <name type="scientific">Cladocopium goreaui</name>
    <dbReference type="NCBI Taxonomy" id="2562237"/>
    <lineage>
        <taxon>Eukaryota</taxon>
        <taxon>Sar</taxon>
        <taxon>Alveolata</taxon>
        <taxon>Dinophyceae</taxon>
        <taxon>Suessiales</taxon>
        <taxon>Symbiodiniaceae</taxon>
        <taxon>Cladocopium</taxon>
    </lineage>
</organism>
<dbReference type="GO" id="GO:0050660">
    <property type="term" value="F:flavin adenine dinucleotide binding"/>
    <property type="evidence" value="ECO:0007669"/>
    <property type="project" value="TreeGrafter"/>
</dbReference>
<name>A0A9P1FI96_9DINO</name>
<keyword evidence="6" id="KW-0028">Amino-acid biosynthesis</keyword>
<dbReference type="GO" id="GO:0005739">
    <property type="term" value="C:mitochondrion"/>
    <property type="evidence" value="ECO:0007669"/>
    <property type="project" value="TreeGrafter"/>
</dbReference>
<dbReference type="SUPFAM" id="SSF53098">
    <property type="entry name" value="Ribonuclease H-like"/>
    <property type="match status" value="1"/>
</dbReference>
<feature type="compositionally biased region" description="Polar residues" evidence="7">
    <location>
        <begin position="520"/>
        <end position="531"/>
    </location>
</feature>
<dbReference type="GO" id="GO:0009097">
    <property type="term" value="P:isoleucine biosynthetic process"/>
    <property type="evidence" value="ECO:0007669"/>
    <property type="project" value="TreeGrafter"/>
</dbReference>
<dbReference type="InterPro" id="IPR029035">
    <property type="entry name" value="DHS-like_NAD/FAD-binding_dom"/>
</dbReference>
<dbReference type="Gene3D" id="3.40.50.1220">
    <property type="entry name" value="TPP-binding domain"/>
    <property type="match status" value="1"/>
</dbReference>
<dbReference type="EMBL" id="CAMXCT020000324">
    <property type="protein sequence ID" value="CAL1130538.1"/>
    <property type="molecule type" value="Genomic_DNA"/>
</dbReference>
<reference evidence="9" key="1">
    <citation type="submission" date="2022-10" db="EMBL/GenBank/DDBJ databases">
        <authorList>
            <person name="Chen Y."/>
            <person name="Dougan E. K."/>
            <person name="Chan C."/>
            <person name="Rhodes N."/>
            <person name="Thang M."/>
        </authorList>
    </citation>
    <scope>NUCLEOTIDE SEQUENCE</scope>
</reference>
<evidence type="ECO:0000256" key="4">
    <source>
        <dbReference type="ARBA" id="ARBA00013145"/>
    </source>
</evidence>
<dbReference type="EMBL" id="CAMXCT030000324">
    <property type="protein sequence ID" value="CAL4764475.1"/>
    <property type="molecule type" value="Genomic_DNA"/>
</dbReference>
<dbReference type="GO" id="GO:0000287">
    <property type="term" value="F:magnesium ion binding"/>
    <property type="evidence" value="ECO:0007669"/>
    <property type="project" value="InterPro"/>
</dbReference>
<feature type="compositionally biased region" description="Basic and acidic residues" evidence="7">
    <location>
        <begin position="533"/>
        <end position="542"/>
    </location>
</feature>